<proteinExistence type="inferred from homology"/>
<dbReference type="GO" id="GO:0005737">
    <property type="term" value="C:cytoplasm"/>
    <property type="evidence" value="ECO:0007669"/>
    <property type="project" value="UniProtKB-SubCell"/>
</dbReference>
<dbReference type="InterPro" id="IPR012393">
    <property type="entry name" value="Tricorn_protease"/>
</dbReference>
<dbReference type="Gene3D" id="2.130.10.10">
    <property type="entry name" value="YVTN repeat-like/Quinoprotein amine dehydrogenase"/>
    <property type="match status" value="1"/>
</dbReference>
<organism evidence="12 13">
    <name type="scientific">Parabacteroides distasonis</name>
    <dbReference type="NCBI Taxonomy" id="823"/>
    <lineage>
        <taxon>Bacteria</taxon>
        <taxon>Pseudomonadati</taxon>
        <taxon>Bacteroidota</taxon>
        <taxon>Bacteroidia</taxon>
        <taxon>Bacteroidales</taxon>
        <taxon>Tannerellaceae</taxon>
        <taxon>Parabacteroides</taxon>
    </lineage>
</organism>
<dbReference type="InterPro" id="IPR029414">
    <property type="entry name" value="Tricorn_PDZ"/>
</dbReference>
<keyword evidence="6 7" id="KW-0720">Serine protease</keyword>
<evidence type="ECO:0000256" key="10">
    <source>
        <dbReference type="SAM" id="SignalP"/>
    </source>
</evidence>
<dbReference type="EMBL" id="CYXP01000003">
    <property type="protein sequence ID" value="CUN07713.1"/>
    <property type="molecule type" value="Genomic_DNA"/>
</dbReference>
<dbReference type="AlphaFoldDB" id="A0A173TY20"/>
<dbReference type="InterPro" id="IPR028204">
    <property type="entry name" value="Tricorn_C1"/>
</dbReference>
<evidence type="ECO:0000313" key="13">
    <source>
        <dbReference type="Proteomes" id="UP000095591"/>
    </source>
</evidence>
<evidence type="ECO:0000256" key="7">
    <source>
        <dbReference type="PIRNR" id="PIRNR036421"/>
    </source>
</evidence>
<dbReference type="Gene3D" id="3.30.750.44">
    <property type="match status" value="1"/>
</dbReference>
<feature type="chain" id="PRO_5008012665" description="Tricorn protease homolog" evidence="10">
    <location>
        <begin position="22"/>
        <end position="1077"/>
    </location>
</feature>
<gene>
    <name evidence="12" type="primary">tri1_2</name>
    <name evidence="12" type="ORF">ERS852429_01846</name>
</gene>
<dbReference type="Pfam" id="PF26550">
    <property type="entry name" value="Tricorn_2nd"/>
    <property type="match status" value="1"/>
</dbReference>
<evidence type="ECO:0000256" key="4">
    <source>
        <dbReference type="ARBA" id="ARBA00022670"/>
    </source>
</evidence>
<evidence type="ECO:0000256" key="6">
    <source>
        <dbReference type="ARBA" id="ARBA00022825"/>
    </source>
</evidence>
<dbReference type="EC" id="3.4.21.-" evidence="7"/>
<feature type="active site" description="Charge relay system" evidence="8">
    <location>
        <position position="1023"/>
    </location>
</feature>
<dbReference type="InterPro" id="IPR029045">
    <property type="entry name" value="ClpP/crotonase-like_dom_sf"/>
</dbReference>
<protein>
    <recommendedName>
        <fullName evidence="7">Tricorn protease homolog</fullName>
        <ecNumber evidence="7">3.4.21.-</ecNumber>
    </recommendedName>
</protein>
<keyword evidence="5 7" id="KW-0378">Hydrolase</keyword>
<comment type="function">
    <text evidence="7">Degrades oligopeptides.</text>
</comment>
<dbReference type="GO" id="GO:0006508">
    <property type="term" value="P:proteolysis"/>
    <property type="evidence" value="ECO:0007669"/>
    <property type="project" value="UniProtKB-UniRule"/>
</dbReference>
<dbReference type="InterPro" id="IPR015943">
    <property type="entry name" value="WD40/YVTN_repeat-like_dom_sf"/>
</dbReference>
<comment type="subcellular location">
    <subcellularLocation>
        <location evidence="1 7">Cytoplasm</location>
    </subcellularLocation>
</comment>
<name>A0A173TY20_PARDI</name>
<dbReference type="CDD" id="cd10828">
    <property type="entry name" value="cpPDZ_Tricorn-protease"/>
    <property type="match status" value="1"/>
</dbReference>
<keyword evidence="10" id="KW-0732">Signal</keyword>
<feature type="domain" description="Tail specific protease" evidence="11">
    <location>
        <begin position="849"/>
        <end position="1034"/>
    </location>
</feature>
<feature type="active site" description="Nucleophile" evidence="8">
    <location>
        <position position="964"/>
    </location>
</feature>
<dbReference type="Pfam" id="PF03572">
    <property type="entry name" value="Peptidase_S41"/>
    <property type="match status" value="1"/>
</dbReference>
<dbReference type="SUPFAM" id="SSF50156">
    <property type="entry name" value="PDZ domain-like"/>
    <property type="match status" value="1"/>
</dbReference>
<dbReference type="Pfam" id="PF26549">
    <property type="entry name" value="Tricorn_N"/>
    <property type="match status" value="1"/>
</dbReference>
<dbReference type="Pfam" id="PF14685">
    <property type="entry name" value="PDZ_Tricorn"/>
    <property type="match status" value="1"/>
</dbReference>
<dbReference type="Pfam" id="PF14684">
    <property type="entry name" value="Tricorn_C1"/>
    <property type="match status" value="1"/>
</dbReference>
<feature type="site" description="Transition state stabilizer; via amide nitrogen" evidence="9">
    <location>
        <position position="965"/>
    </location>
</feature>
<feature type="signal peptide" evidence="10">
    <location>
        <begin position="1"/>
        <end position="21"/>
    </location>
</feature>
<dbReference type="SUPFAM" id="SSF52096">
    <property type="entry name" value="ClpP/crotonase"/>
    <property type="match status" value="1"/>
</dbReference>
<evidence type="ECO:0000256" key="3">
    <source>
        <dbReference type="ARBA" id="ARBA00022490"/>
    </source>
</evidence>
<evidence type="ECO:0000256" key="8">
    <source>
        <dbReference type="PIRSR" id="PIRSR036421-1"/>
    </source>
</evidence>
<dbReference type="InterPro" id="IPR036034">
    <property type="entry name" value="PDZ_sf"/>
</dbReference>
<sequence>MRKRMILTALAAAAIPTLLMAADEARLMRFPATNGSEIVFSYAGDLYKVPATGGEAQRLTSYVGYEMFPRFSPDGKTIAFTGQYDGNTEVYTMPSSGGEPLRITYTATNSRDDLGDRMGPNNIVMTWTPDGNGIVYRNRISDGFSGKLYTVNKEGGLSEVVPLPEGGFCSYSSDGKQLAYNRVMREFRTWKYYKGGMADDIWVYNPEKKSVENITNNEAQDIFPMWIGDEIYFLSDRDYTMNLFVYNTKTKQISKVTNFTEYDVKFPSSFGNTIVFENGGYIYKMDAASKKPEKVNVTLASDNVYARSEIKDGSKYITSASLSPKGERMVVTARGEVFNIPVDKGVTKNITRTPGAHERDAQWSPDGKHIAYISDATGETELYLQDSEGGEPTQLTKNNDTYIRTFQWSPDSKKIVYTDRKNRINLLDVSNKQLTTISQSLLGEARNVSFSPDNNWLTYSRVSDNNFSIVYVYDIAGKKEYPVTDKWYESYSPVFSTDGKYLVFTSARDFNPTYSQTEWNHVYNNMGGVYLALLSKDTASPFMETDAEVAIESTPAKADASKKDETKNEASTPVVKIDIEGITDRIVKLPLPGSNYYDLYSDGTNVYYFTKGGMKMFDLKKQKEETVSDAAMMVDPAGKKAVFFKDDQLFVTDIPKGKADLSKPVNLANMKITVDYTKEWAQIFDEAWRAFRDGFYLENMHGKDWKAIKEKYAALLPYVKTRLDLNYIIGEMIGELGVGHAYVNPGEVESPKRVSMGLLGAEVSRDKSGFFRLEKILPGASWSKELRSPLTEPGVEAKAGEYIVAIDGVPTNSVNDMYKLLIGKANVPTELSLNSKPQLAGARKIVVSPLAEEYSLYHYNWIQDNIKKVDKATNGKVGYIYIPDMGPEGLNEFSRYFYPQLDKEGLIIDDRANGGGNVSPMILERLSREPYRLTMRRGSSLIGTVPDAVQVGPKVCLINKYSASDGDLFPWGFRALGLGKLIGTRTWGGIIGISGPLPYMDGTDIRVPFFTSYDPKTGNWIIENHGVDPDILIDNDPIKEWNGEDQQLDRAIEEVMKQLKERKPLAPVPAPRDWSHK</sequence>
<evidence type="ECO:0000313" key="12">
    <source>
        <dbReference type="EMBL" id="CUN07713.1"/>
    </source>
</evidence>
<evidence type="ECO:0000259" key="11">
    <source>
        <dbReference type="SMART" id="SM00245"/>
    </source>
</evidence>
<dbReference type="PANTHER" id="PTHR43253:SF1">
    <property type="entry name" value="TRICORN PROTEASE HOMOLOG 2-RELATED"/>
    <property type="match status" value="1"/>
</dbReference>
<feature type="active site" description="Charge relay system" evidence="8">
    <location>
        <position position="740"/>
    </location>
</feature>
<accession>A0A173TY20</accession>
<evidence type="ECO:0000256" key="9">
    <source>
        <dbReference type="PIRSR" id="PIRSR036421-3"/>
    </source>
</evidence>
<comment type="similarity">
    <text evidence="2 7">Belongs to the peptidase S41B family.</text>
</comment>
<keyword evidence="4 7" id="KW-0645">Protease</keyword>
<reference evidence="12 13" key="1">
    <citation type="submission" date="2015-09" db="EMBL/GenBank/DDBJ databases">
        <authorList>
            <consortium name="Pathogen Informatics"/>
        </authorList>
    </citation>
    <scope>NUCLEOTIDE SEQUENCE [LARGE SCALE GENOMIC DNA]</scope>
    <source>
        <strain evidence="12 13">2789STDY5608872</strain>
    </source>
</reference>
<dbReference type="PANTHER" id="PTHR43253">
    <property type="entry name" value="TRICORN PROTEASE HOMOLOG 2-RELATED"/>
    <property type="match status" value="1"/>
</dbReference>
<dbReference type="Gene3D" id="2.120.10.60">
    <property type="entry name" value="Tricorn protease N-terminal domain"/>
    <property type="match status" value="1"/>
</dbReference>
<evidence type="ECO:0000256" key="5">
    <source>
        <dbReference type="ARBA" id="ARBA00022801"/>
    </source>
</evidence>
<keyword evidence="3 7" id="KW-0963">Cytoplasm</keyword>
<dbReference type="Proteomes" id="UP000095591">
    <property type="component" value="Unassembled WGS sequence"/>
</dbReference>
<dbReference type="PIRSF" id="PIRSF036421">
    <property type="entry name" value="Tricorn_protease"/>
    <property type="match status" value="1"/>
</dbReference>
<dbReference type="GO" id="GO:0008236">
    <property type="term" value="F:serine-type peptidase activity"/>
    <property type="evidence" value="ECO:0007669"/>
    <property type="project" value="UniProtKB-UniRule"/>
</dbReference>
<dbReference type="InterPro" id="IPR005151">
    <property type="entry name" value="Tail-specific_protease"/>
</dbReference>
<evidence type="ECO:0000256" key="2">
    <source>
        <dbReference type="ARBA" id="ARBA00008524"/>
    </source>
</evidence>
<dbReference type="Gene3D" id="2.30.42.10">
    <property type="match status" value="1"/>
</dbReference>
<dbReference type="CDD" id="cd07562">
    <property type="entry name" value="Peptidase_S41_TRI"/>
    <property type="match status" value="1"/>
</dbReference>
<evidence type="ECO:0000256" key="1">
    <source>
        <dbReference type="ARBA" id="ARBA00004496"/>
    </source>
</evidence>
<dbReference type="SMART" id="SM00245">
    <property type="entry name" value="TSPc"/>
    <property type="match status" value="1"/>
</dbReference>
<dbReference type="SUPFAM" id="SSF82171">
    <property type="entry name" value="DPP6 N-terminal domain-like"/>
    <property type="match status" value="2"/>
</dbReference>
<dbReference type="Gene3D" id="3.90.226.10">
    <property type="entry name" value="2-enoyl-CoA Hydratase, Chain A, domain 1"/>
    <property type="match status" value="1"/>
</dbReference>
<dbReference type="RefSeq" id="WP_057319280.1">
    <property type="nucleotide sequence ID" value="NZ_CYXP01000003.1"/>
</dbReference>